<reference evidence="3 4" key="1">
    <citation type="journal article" date="2016" name="Mol. Biol. Evol.">
        <title>Comparative Genomics of Early-Diverging Mushroom-Forming Fungi Provides Insights into the Origins of Lignocellulose Decay Capabilities.</title>
        <authorList>
            <person name="Nagy L.G."/>
            <person name="Riley R."/>
            <person name="Tritt A."/>
            <person name="Adam C."/>
            <person name="Daum C."/>
            <person name="Floudas D."/>
            <person name="Sun H."/>
            <person name="Yadav J.S."/>
            <person name="Pangilinan J."/>
            <person name="Larsson K.H."/>
            <person name="Matsuura K."/>
            <person name="Barry K."/>
            <person name="Labutti K."/>
            <person name="Kuo R."/>
            <person name="Ohm R.A."/>
            <person name="Bhattacharya S.S."/>
            <person name="Shirouzu T."/>
            <person name="Yoshinaga Y."/>
            <person name="Martin F.M."/>
            <person name="Grigoriev I.V."/>
            <person name="Hibbett D.S."/>
        </authorList>
    </citation>
    <scope>NUCLEOTIDE SEQUENCE [LARGE SCALE GENOMIC DNA]</scope>
    <source>
        <strain evidence="3 4">CBS 109695</strain>
    </source>
</reference>
<name>A0A167XJV4_9AGAM</name>
<dbReference type="OrthoDB" id="3070412at2759"/>
<evidence type="ECO:0000313" key="3">
    <source>
        <dbReference type="EMBL" id="KZP07295.1"/>
    </source>
</evidence>
<dbReference type="AlphaFoldDB" id="A0A167XJV4"/>
<gene>
    <name evidence="3" type="ORF">FIBSPDRAFT_939595</name>
</gene>
<sequence>MSDKIDGQPPQEEYPATGSRETPFPALSSYVTVKLDPAGSVAFMEDEEAATAAANLSAKTYVGLVGGSRDGLYIGRIPVESFKVHMLRPGLPPARPDKFMTSDMCIPVFPNTDHPSRAPLLPVSVKDNIGELLRDGNFMHNGKDSNGQTNNLTHPAVAQLCINFYYGASSRIGHEYETIFGTEVPPLAVALRIVVIKCCLDEYTQGKKKNVPFQADTYRTQYEGLVKSVDTVLASAVHGAKFLRTRREWASSGLARVAEGPVVEEFCFQVHLD</sequence>
<accession>A0A167XJV4</accession>
<evidence type="ECO:0000313" key="4">
    <source>
        <dbReference type="Proteomes" id="UP000076532"/>
    </source>
</evidence>
<dbReference type="Proteomes" id="UP000076532">
    <property type="component" value="Unassembled WGS sequence"/>
</dbReference>
<feature type="region of interest" description="Disordered" evidence="1">
    <location>
        <begin position="1"/>
        <end position="23"/>
    </location>
</feature>
<protein>
    <recommendedName>
        <fullName evidence="2">DUF6532 domain-containing protein</fullName>
    </recommendedName>
</protein>
<evidence type="ECO:0000259" key="2">
    <source>
        <dbReference type="Pfam" id="PF20149"/>
    </source>
</evidence>
<proteinExistence type="predicted"/>
<organism evidence="3 4">
    <name type="scientific">Athelia psychrophila</name>
    <dbReference type="NCBI Taxonomy" id="1759441"/>
    <lineage>
        <taxon>Eukaryota</taxon>
        <taxon>Fungi</taxon>
        <taxon>Dikarya</taxon>
        <taxon>Basidiomycota</taxon>
        <taxon>Agaricomycotina</taxon>
        <taxon>Agaricomycetes</taxon>
        <taxon>Agaricomycetidae</taxon>
        <taxon>Atheliales</taxon>
        <taxon>Atheliaceae</taxon>
        <taxon>Athelia</taxon>
    </lineage>
</organism>
<dbReference type="InterPro" id="IPR045341">
    <property type="entry name" value="DUF6532"/>
</dbReference>
<keyword evidence="4" id="KW-1185">Reference proteome</keyword>
<dbReference type="EMBL" id="KV417756">
    <property type="protein sequence ID" value="KZP07295.1"/>
    <property type="molecule type" value="Genomic_DNA"/>
</dbReference>
<evidence type="ECO:0000256" key="1">
    <source>
        <dbReference type="SAM" id="MobiDB-lite"/>
    </source>
</evidence>
<dbReference type="Pfam" id="PF20149">
    <property type="entry name" value="DUF6532"/>
    <property type="match status" value="1"/>
</dbReference>
<feature type="domain" description="DUF6532" evidence="2">
    <location>
        <begin position="125"/>
        <end position="231"/>
    </location>
</feature>